<dbReference type="SUPFAM" id="SSF56784">
    <property type="entry name" value="HAD-like"/>
    <property type="match status" value="1"/>
</dbReference>
<sequence length="256" mass="27824">MASQPLTGLAVEEDGTLYHAGEALPNVAEAIALLRSLGKSVFFVTNTSSRSREQLRDKLCRLGIDCRAEECVPSGVFAATYIRQSHPEASEIYVIGGGGLVAEFEKLGFRCHGGPTEDEKRFSEDEFKALASEVAATRFDGVVVGWDTGITYYKVAKSALVFQLHPECFFYATNDDPADRVGSWLLPGNGPLLKAVEASCSACAASRRGREQPWGDQAEVLGKPNPAYARLIAEWAIALTQTLRWEGRLGCAHYTC</sequence>
<protein>
    <submittedName>
        <fullName evidence="1">PGLP2 protein</fullName>
    </submittedName>
</protein>
<dbReference type="InterPro" id="IPR006357">
    <property type="entry name" value="HAD-SF_hydro_IIA"/>
</dbReference>
<proteinExistence type="predicted"/>
<name>A0A812MAB3_9DINO</name>
<organism evidence="1 2">
    <name type="scientific">Symbiodinium natans</name>
    <dbReference type="NCBI Taxonomy" id="878477"/>
    <lineage>
        <taxon>Eukaryota</taxon>
        <taxon>Sar</taxon>
        <taxon>Alveolata</taxon>
        <taxon>Dinophyceae</taxon>
        <taxon>Suessiales</taxon>
        <taxon>Symbiodiniaceae</taxon>
        <taxon>Symbiodinium</taxon>
    </lineage>
</organism>
<dbReference type="PANTHER" id="PTHR19288:SF46">
    <property type="entry name" value="HALOACID DEHALOGENASE-LIKE HYDROLASE DOMAIN-CONTAINING PROTEIN 2"/>
    <property type="match status" value="1"/>
</dbReference>
<dbReference type="AlphaFoldDB" id="A0A812MAB3"/>
<dbReference type="Proteomes" id="UP000604046">
    <property type="component" value="Unassembled WGS sequence"/>
</dbReference>
<dbReference type="InterPro" id="IPR023214">
    <property type="entry name" value="HAD_sf"/>
</dbReference>
<keyword evidence="2" id="KW-1185">Reference proteome</keyword>
<dbReference type="PANTHER" id="PTHR19288">
    <property type="entry name" value="4-NITROPHENYLPHOSPHATASE-RELATED"/>
    <property type="match status" value="1"/>
</dbReference>
<gene>
    <name evidence="1" type="primary">PGLP2</name>
    <name evidence="1" type="ORF">SNAT2548_LOCUS13677</name>
</gene>
<accession>A0A812MAB3</accession>
<dbReference type="GO" id="GO:0016791">
    <property type="term" value="F:phosphatase activity"/>
    <property type="evidence" value="ECO:0007669"/>
    <property type="project" value="TreeGrafter"/>
</dbReference>
<dbReference type="Gene3D" id="3.40.50.1000">
    <property type="entry name" value="HAD superfamily/HAD-like"/>
    <property type="match status" value="2"/>
</dbReference>
<evidence type="ECO:0000313" key="1">
    <source>
        <dbReference type="EMBL" id="CAE7261318.1"/>
    </source>
</evidence>
<evidence type="ECO:0000313" key="2">
    <source>
        <dbReference type="Proteomes" id="UP000604046"/>
    </source>
</evidence>
<comment type="caution">
    <text evidence="1">The sequence shown here is derived from an EMBL/GenBank/DDBJ whole genome shotgun (WGS) entry which is preliminary data.</text>
</comment>
<dbReference type="EMBL" id="CAJNDS010001469">
    <property type="protein sequence ID" value="CAE7261318.1"/>
    <property type="molecule type" value="Genomic_DNA"/>
</dbReference>
<dbReference type="GO" id="GO:0005737">
    <property type="term" value="C:cytoplasm"/>
    <property type="evidence" value="ECO:0007669"/>
    <property type="project" value="TreeGrafter"/>
</dbReference>
<dbReference type="Pfam" id="PF13344">
    <property type="entry name" value="Hydrolase_6"/>
    <property type="match status" value="1"/>
</dbReference>
<reference evidence="1" key="1">
    <citation type="submission" date="2021-02" db="EMBL/GenBank/DDBJ databases">
        <authorList>
            <person name="Dougan E. K."/>
            <person name="Rhodes N."/>
            <person name="Thang M."/>
            <person name="Chan C."/>
        </authorList>
    </citation>
    <scope>NUCLEOTIDE SEQUENCE</scope>
</reference>
<dbReference type="InterPro" id="IPR036412">
    <property type="entry name" value="HAD-like_sf"/>
</dbReference>
<dbReference type="OrthoDB" id="429255at2759"/>